<gene>
    <name evidence="2" type="ordered locus">Sama_1851</name>
</gene>
<dbReference type="Proteomes" id="UP000009175">
    <property type="component" value="Chromosome"/>
</dbReference>
<dbReference type="HOGENOM" id="CLU_064962_0_0_6"/>
<dbReference type="EMBL" id="CP000507">
    <property type="protein sequence ID" value="ABM00057.1"/>
    <property type="molecule type" value="Genomic_DNA"/>
</dbReference>
<evidence type="ECO:0000313" key="2">
    <source>
        <dbReference type="EMBL" id="ABM00057.1"/>
    </source>
</evidence>
<accession>A1S6Q0</accession>
<sequence length="386" mass="42797">MTFASKTCALLLCASLLPAANAADSKAEDAKHSSNNATEPMGTTAVYQAIKQQLEASLFELPPRVQGHYGIRMYRMTGDDKYANAALVDLYAVTESQAFYACNLDKPGFIGSAAEEAIEALGRGPRASARKKALDSFPEFLFYTDVLLRFASRIDEFGLEGPCHDKMIAALKATDLKQGLTSPEMIESWAAQLANYVYWAKQLGVGDYLKDYRDAFNKVYPASRDQNLDKAQFRNKLYGMTHFVFAASGYYQAPVDASEFAWVLEYFEANIDRILKDATDDIIAEVGVSFLLAGKDDSDVVSKTRRHIVKAFDEEHDIIPSPRGNPDLALGEHRNMLAMMLLQWPQTLSPGPYLAELKATKKYLPKMVTPKTAPSAKSKKPDNLKK</sequence>
<evidence type="ECO:0000256" key="1">
    <source>
        <dbReference type="SAM" id="SignalP"/>
    </source>
</evidence>
<proteinExistence type="predicted"/>
<dbReference type="Pfam" id="PF12060">
    <property type="entry name" value="DUF3541"/>
    <property type="match status" value="1"/>
</dbReference>
<dbReference type="KEGG" id="saz:Sama_1851"/>
<organism evidence="2 3">
    <name type="scientific">Shewanella amazonensis (strain ATCC BAA-1098 / SB2B)</name>
    <dbReference type="NCBI Taxonomy" id="326297"/>
    <lineage>
        <taxon>Bacteria</taxon>
        <taxon>Pseudomonadati</taxon>
        <taxon>Pseudomonadota</taxon>
        <taxon>Gammaproteobacteria</taxon>
        <taxon>Alteromonadales</taxon>
        <taxon>Shewanellaceae</taxon>
        <taxon>Shewanella</taxon>
    </lineage>
</organism>
<dbReference type="STRING" id="326297.Sama_1851"/>
<name>A1S6Q0_SHEAM</name>
<evidence type="ECO:0000313" key="3">
    <source>
        <dbReference type="Proteomes" id="UP000009175"/>
    </source>
</evidence>
<evidence type="ECO:0008006" key="4">
    <source>
        <dbReference type="Google" id="ProtNLM"/>
    </source>
</evidence>
<protein>
    <recommendedName>
        <fullName evidence="4">DUF3541 domain-containing protein</fullName>
    </recommendedName>
</protein>
<dbReference type="OrthoDB" id="6080009at2"/>
<keyword evidence="3" id="KW-1185">Reference proteome</keyword>
<feature type="chain" id="PRO_5002637040" description="DUF3541 domain-containing protein" evidence="1">
    <location>
        <begin position="23"/>
        <end position="386"/>
    </location>
</feature>
<keyword evidence="1" id="KW-0732">Signal</keyword>
<feature type="signal peptide" evidence="1">
    <location>
        <begin position="1"/>
        <end position="22"/>
    </location>
</feature>
<dbReference type="InterPro" id="IPR021928">
    <property type="entry name" value="DUF3541"/>
</dbReference>
<reference evidence="2 3" key="1">
    <citation type="submission" date="2006-12" db="EMBL/GenBank/DDBJ databases">
        <title>Complete sequence of Shewanella amazonensis SB2B.</title>
        <authorList>
            <consortium name="US DOE Joint Genome Institute"/>
            <person name="Copeland A."/>
            <person name="Lucas S."/>
            <person name="Lapidus A."/>
            <person name="Barry K."/>
            <person name="Detter J.C."/>
            <person name="Glavina del Rio T."/>
            <person name="Hammon N."/>
            <person name="Israni S."/>
            <person name="Dalin E."/>
            <person name="Tice H."/>
            <person name="Pitluck S."/>
            <person name="Munk A.C."/>
            <person name="Brettin T."/>
            <person name="Bruce D."/>
            <person name="Han C."/>
            <person name="Tapia R."/>
            <person name="Gilna P."/>
            <person name="Schmutz J."/>
            <person name="Larimer F."/>
            <person name="Land M."/>
            <person name="Hauser L."/>
            <person name="Kyrpides N."/>
            <person name="Mikhailova N."/>
            <person name="Fredrickson J."/>
            <person name="Richardson P."/>
        </authorList>
    </citation>
    <scope>NUCLEOTIDE SEQUENCE [LARGE SCALE GENOMIC DNA]</scope>
    <source>
        <strain evidence="3">ATCC BAA-1098 / SB2B</strain>
    </source>
</reference>
<dbReference type="eggNOG" id="ENOG50304MY">
    <property type="taxonomic scope" value="Bacteria"/>
</dbReference>
<dbReference type="AlphaFoldDB" id="A1S6Q0"/>